<evidence type="ECO:0000256" key="1">
    <source>
        <dbReference type="ARBA" id="ARBA00001974"/>
    </source>
</evidence>
<evidence type="ECO:0000259" key="4">
    <source>
        <dbReference type="Pfam" id="PF01494"/>
    </source>
</evidence>
<sequence length="508" mass="54807">MQNETVDVAIAGAGPAGLLLAIELVLGGASVVVLERLAAPDETIKAGAVGALAGEALERRGFGPDMDAEERTMLEAFRAMAKSTGPAGEEMAKKIGKIGGHFAGLFLIDQTRQREPHRRFRGIRQQPLERMLGDRVRAMGIEVRRGHELTDFHDDGQGVQLQVRTPEGARVLRCAYLVGCDGGRSVVRKRAGFEFPGTDPTITGHQAIVELDHPERLLPLGWRRTPVGMLAFGPVPGRIFVVQFEGPPPDRDAPITRDEVEGALRRVSGADVRITSMSTATRFTDNARQATEYRRGRVLLAGDAAHVHSPFGGQGLNLGLLDAVNLGWKLAATLRGWAPAGILDTYTAERHGVAAAVLENTRAQIALMRPDVFTTALRNVVTGLMDLDEGNRFFGDMMSGLRTRYDFGSDDPQVGTYVANLALAQPDRETGLYSWMQEGGGLLVDATGGTASTRSAPWSSRVRTVRVERGTSLLIRPDGCIAWTSAESNMSDLDAALARWFGEPVTPV</sequence>
<dbReference type="InterPro" id="IPR002938">
    <property type="entry name" value="FAD-bd"/>
</dbReference>
<accession>A0ABZ2L4Y1</accession>
<dbReference type="InterPro" id="IPR050641">
    <property type="entry name" value="RIFMO-like"/>
</dbReference>
<evidence type="ECO:0000313" key="5">
    <source>
        <dbReference type="EMBL" id="WXB05993.1"/>
    </source>
</evidence>
<evidence type="ECO:0000313" key="6">
    <source>
        <dbReference type="Proteomes" id="UP001374803"/>
    </source>
</evidence>
<dbReference type="Pfam" id="PF21274">
    <property type="entry name" value="Rng_hyd_C"/>
    <property type="match status" value="1"/>
</dbReference>
<dbReference type="RefSeq" id="WP_394835642.1">
    <property type="nucleotide sequence ID" value="NZ_CP089929.1"/>
</dbReference>
<evidence type="ECO:0000256" key="3">
    <source>
        <dbReference type="ARBA" id="ARBA00022827"/>
    </source>
</evidence>
<proteinExistence type="predicted"/>
<comment type="cofactor">
    <cofactor evidence="1">
        <name>FAD</name>
        <dbReference type="ChEBI" id="CHEBI:57692"/>
    </cofactor>
</comment>
<dbReference type="Proteomes" id="UP001374803">
    <property type="component" value="Chromosome"/>
</dbReference>
<name>A0ABZ2L4Y1_9BACT</name>
<dbReference type="EMBL" id="CP089983">
    <property type="protein sequence ID" value="WXB05993.1"/>
    <property type="molecule type" value="Genomic_DNA"/>
</dbReference>
<dbReference type="PRINTS" id="PR00420">
    <property type="entry name" value="RNGMNOXGNASE"/>
</dbReference>
<evidence type="ECO:0000256" key="2">
    <source>
        <dbReference type="ARBA" id="ARBA00022630"/>
    </source>
</evidence>
<gene>
    <name evidence="5" type="ORF">LVJ94_01775</name>
</gene>
<feature type="domain" description="FAD-binding" evidence="4">
    <location>
        <begin position="6"/>
        <end position="361"/>
    </location>
</feature>
<protein>
    <submittedName>
        <fullName evidence="5">FAD-dependent monooxygenase</fullName>
    </submittedName>
</protein>
<organism evidence="5 6">
    <name type="scientific">Pendulispora rubella</name>
    <dbReference type="NCBI Taxonomy" id="2741070"/>
    <lineage>
        <taxon>Bacteria</taxon>
        <taxon>Pseudomonadati</taxon>
        <taxon>Myxococcota</taxon>
        <taxon>Myxococcia</taxon>
        <taxon>Myxococcales</taxon>
        <taxon>Sorangiineae</taxon>
        <taxon>Pendulisporaceae</taxon>
        <taxon>Pendulispora</taxon>
    </lineage>
</organism>
<keyword evidence="5" id="KW-0503">Monooxygenase</keyword>
<keyword evidence="2" id="KW-0285">Flavoprotein</keyword>
<dbReference type="Gene3D" id="3.30.70.2450">
    <property type="match status" value="1"/>
</dbReference>
<dbReference type="Gene3D" id="3.50.50.60">
    <property type="entry name" value="FAD/NAD(P)-binding domain"/>
    <property type="match status" value="1"/>
</dbReference>
<dbReference type="Pfam" id="PF01494">
    <property type="entry name" value="FAD_binding_3"/>
    <property type="match status" value="1"/>
</dbReference>
<dbReference type="SUPFAM" id="SSF51905">
    <property type="entry name" value="FAD/NAD(P)-binding domain"/>
    <property type="match status" value="1"/>
</dbReference>
<keyword evidence="6" id="KW-1185">Reference proteome</keyword>
<keyword evidence="3" id="KW-0274">FAD</keyword>
<dbReference type="GO" id="GO:0004497">
    <property type="term" value="F:monooxygenase activity"/>
    <property type="evidence" value="ECO:0007669"/>
    <property type="project" value="UniProtKB-KW"/>
</dbReference>
<keyword evidence="5" id="KW-0560">Oxidoreductase</keyword>
<reference evidence="5" key="1">
    <citation type="submission" date="2021-12" db="EMBL/GenBank/DDBJ databases">
        <title>Discovery of the Pendulisporaceae a myxobacterial family with distinct sporulation behavior and unique specialized metabolism.</title>
        <authorList>
            <person name="Garcia R."/>
            <person name="Popoff A."/>
            <person name="Bader C.D."/>
            <person name="Loehr J."/>
            <person name="Walesch S."/>
            <person name="Walt C."/>
            <person name="Boldt J."/>
            <person name="Bunk B."/>
            <person name="Haeckl F.J.F.P.J."/>
            <person name="Gunesch A.P."/>
            <person name="Birkelbach J."/>
            <person name="Nuebel U."/>
            <person name="Pietschmann T."/>
            <person name="Bach T."/>
            <person name="Mueller R."/>
        </authorList>
    </citation>
    <scope>NUCLEOTIDE SEQUENCE</scope>
    <source>
        <strain evidence="5">MSr11367</strain>
    </source>
</reference>
<dbReference type="PANTHER" id="PTHR43004:SF19">
    <property type="entry name" value="BINDING MONOOXYGENASE, PUTATIVE (JCVI)-RELATED"/>
    <property type="match status" value="1"/>
</dbReference>
<dbReference type="PANTHER" id="PTHR43004">
    <property type="entry name" value="TRK SYSTEM POTASSIUM UPTAKE PROTEIN"/>
    <property type="match status" value="1"/>
</dbReference>
<dbReference type="Gene3D" id="3.40.30.120">
    <property type="match status" value="1"/>
</dbReference>
<dbReference type="InterPro" id="IPR036188">
    <property type="entry name" value="FAD/NAD-bd_sf"/>
</dbReference>